<evidence type="ECO:0000256" key="1">
    <source>
        <dbReference type="SAM" id="MobiDB-lite"/>
    </source>
</evidence>
<dbReference type="Proteomes" id="UP000299102">
    <property type="component" value="Unassembled WGS sequence"/>
</dbReference>
<keyword evidence="3" id="KW-1185">Reference proteome</keyword>
<dbReference type="EMBL" id="BGZK01000225">
    <property type="protein sequence ID" value="GBP29842.1"/>
    <property type="molecule type" value="Genomic_DNA"/>
</dbReference>
<comment type="caution">
    <text evidence="2">The sequence shown here is derived from an EMBL/GenBank/DDBJ whole genome shotgun (WGS) entry which is preliminary data.</text>
</comment>
<protein>
    <submittedName>
        <fullName evidence="2">Uncharacterized protein</fullName>
    </submittedName>
</protein>
<feature type="compositionally biased region" description="Basic residues" evidence="1">
    <location>
        <begin position="114"/>
        <end position="125"/>
    </location>
</feature>
<feature type="region of interest" description="Disordered" evidence="1">
    <location>
        <begin position="98"/>
        <end position="125"/>
    </location>
</feature>
<name>A0A4C1UV26_EUMVA</name>
<evidence type="ECO:0000313" key="3">
    <source>
        <dbReference type="Proteomes" id="UP000299102"/>
    </source>
</evidence>
<gene>
    <name evidence="2" type="ORF">EVAR_20171_1</name>
</gene>
<evidence type="ECO:0000313" key="2">
    <source>
        <dbReference type="EMBL" id="GBP29842.1"/>
    </source>
</evidence>
<sequence length="125" mass="14092">MRKTAPSKPLPSIRGLVLAIYPENTETAKTADETKKIVKSAVNPVQLNVQIDRAGVKITDSRKRRPLLFSLSNLSMPTLAWTDLTDFEIFDAVSRTSRAHAQPRRNLSEQREKLARKKPVRRGCP</sequence>
<reference evidence="2 3" key="1">
    <citation type="journal article" date="2019" name="Commun. Biol.">
        <title>The bagworm genome reveals a unique fibroin gene that provides high tensile strength.</title>
        <authorList>
            <person name="Kono N."/>
            <person name="Nakamura H."/>
            <person name="Ohtoshi R."/>
            <person name="Tomita M."/>
            <person name="Numata K."/>
            <person name="Arakawa K."/>
        </authorList>
    </citation>
    <scope>NUCLEOTIDE SEQUENCE [LARGE SCALE GENOMIC DNA]</scope>
</reference>
<proteinExistence type="predicted"/>
<organism evidence="2 3">
    <name type="scientific">Eumeta variegata</name>
    <name type="common">Bagworm moth</name>
    <name type="synonym">Eumeta japonica</name>
    <dbReference type="NCBI Taxonomy" id="151549"/>
    <lineage>
        <taxon>Eukaryota</taxon>
        <taxon>Metazoa</taxon>
        <taxon>Ecdysozoa</taxon>
        <taxon>Arthropoda</taxon>
        <taxon>Hexapoda</taxon>
        <taxon>Insecta</taxon>
        <taxon>Pterygota</taxon>
        <taxon>Neoptera</taxon>
        <taxon>Endopterygota</taxon>
        <taxon>Lepidoptera</taxon>
        <taxon>Glossata</taxon>
        <taxon>Ditrysia</taxon>
        <taxon>Tineoidea</taxon>
        <taxon>Psychidae</taxon>
        <taxon>Oiketicinae</taxon>
        <taxon>Eumeta</taxon>
    </lineage>
</organism>
<dbReference type="AlphaFoldDB" id="A0A4C1UV26"/>
<accession>A0A4C1UV26</accession>